<dbReference type="InterPro" id="IPR050490">
    <property type="entry name" value="Bact_solute-bd_prot1"/>
</dbReference>
<sequence length="521" mass="57267">MAKSRKALSLAIALMVAGAVALSGCSGNGNGNNAESATPSGSKASEESSQSPSASKEPELPPYKITMFVPGAGAPKDQDQVNQAISDYLEDKINVSFELTVIEWASWQEKMNLKFASSESFDLMWTSAWDGFTTKIKQKAIIDMTDLIDNFAPEAKQTINPALLEGSKYEGKNYSLPVNKEMASQRGILLRKDLVEKHGIDVTTIKTFEDLEPIYQKIKDSEPGVTPLYIDKGSNLPNMASVGDFDTVGSGRDGIIRGSTDYKVLNTIETPQYRKWIDMARKWFLAGYVNKDAATTQDMGGALKAGKAFSVFDYLKPGKDAEVSTSTGFQWIQVPLTKPIIATGDTTGSMMSISRTSKDPERVMQFLNLLYTDKTLVNLLAFGIEGKHYVKVAGKDNVIDFPEGVTAQTSGYNLNASYMFGNQFLDYLWANEDPMKWDNFKKFNESAETSLVLGFNFNPEQVKNESAAIANVAKEFDPGLVTGTLDPEEIMPKYLDKLRASGSDKVVAEKQKQLDAWRASK</sequence>
<gene>
    <name evidence="4" type="ORF">ACFPPD_17905</name>
</gene>
<dbReference type="Pfam" id="PF12010">
    <property type="entry name" value="DUF3502"/>
    <property type="match status" value="1"/>
</dbReference>
<evidence type="ECO:0000313" key="4">
    <source>
        <dbReference type="EMBL" id="MFC5470570.1"/>
    </source>
</evidence>
<reference evidence="5" key="1">
    <citation type="journal article" date="2019" name="Int. J. Syst. Evol. Microbiol.">
        <title>The Global Catalogue of Microorganisms (GCM) 10K type strain sequencing project: providing services to taxonomists for standard genome sequencing and annotation.</title>
        <authorList>
            <consortium name="The Broad Institute Genomics Platform"/>
            <consortium name="The Broad Institute Genome Sequencing Center for Infectious Disease"/>
            <person name="Wu L."/>
            <person name="Ma J."/>
        </authorList>
    </citation>
    <scope>NUCLEOTIDE SEQUENCE [LARGE SCALE GENOMIC DNA]</scope>
    <source>
        <strain evidence="5">CCUG 57113</strain>
    </source>
</reference>
<dbReference type="InterPro" id="IPR006059">
    <property type="entry name" value="SBP"/>
</dbReference>
<evidence type="ECO:0000256" key="1">
    <source>
        <dbReference type="SAM" id="MobiDB-lite"/>
    </source>
</evidence>
<feature type="region of interest" description="Disordered" evidence="1">
    <location>
        <begin position="28"/>
        <end position="61"/>
    </location>
</feature>
<evidence type="ECO:0000256" key="2">
    <source>
        <dbReference type="SAM" id="SignalP"/>
    </source>
</evidence>
<name>A0ABW0LXK6_9BACL</name>
<feature type="signal peptide" evidence="2">
    <location>
        <begin position="1"/>
        <end position="21"/>
    </location>
</feature>
<dbReference type="PROSITE" id="PS51257">
    <property type="entry name" value="PROKAR_LIPOPROTEIN"/>
    <property type="match status" value="1"/>
</dbReference>
<protein>
    <submittedName>
        <fullName evidence="4">ABC transporter substrate-binding protein</fullName>
    </submittedName>
</protein>
<dbReference type="Pfam" id="PF01547">
    <property type="entry name" value="SBP_bac_1"/>
    <property type="match status" value="1"/>
</dbReference>
<feature type="domain" description="DUF3502" evidence="3">
    <location>
        <begin position="452"/>
        <end position="519"/>
    </location>
</feature>
<dbReference type="SUPFAM" id="SSF53850">
    <property type="entry name" value="Periplasmic binding protein-like II"/>
    <property type="match status" value="1"/>
</dbReference>
<keyword evidence="2" id="KW-0732">Signal</keyword>
<dbReference type="RefSeq" id="WP_209749003.1">
    <property type="nucleotide sequence ID" value="NZ_JBHSMH010000067.1"/>
</dbReference>
<feature type="chain" id="PRO_5047185979" evidence="2">
    <location>
        <begin position="22"/>
        <end position="521"/>
    </location>
</feature>
<evidence type="ECO:0000259" key="3">
    <source>
        <dbReference type="Pfam" id="PF12010"/>
    </source>
</evidence>
<accession>A0ABW0LXK6</accession>
<dbReference type="EMBL" id="JBHSMH010000067">
    <property type="protein sequence ID" value="MFC5470570.1"/>
    <property type="molecule type" value="Genomic_DNA"/>
</dbReference>
<comment type="caution">
    <text evidence="4">The sequence shown here is derived from an EMBL/GenBank/DDBJ whole genome shotgun (WGS) entry which is preliminary data.</text>
</comment>
<proteinExistence type="predicted"/>
<evidence type="ECO:0000313" key="5">
    <source>
        <dbReference type="Proteomes" id="UP001596105"/>
    </source>
</evidence>
<keyword evidence="5" id="KW-1185">Reference proteome</keyword>
<organism evidence="4 5">
    <name type="scientific">Cohnella suwonensis</name>
    <dbReference type="NCBI Taxonomy" id="696072"/>
    <lineage>
        <taxon>Bacteria</taxon>
        <taxon>Bacillati</taxon>
        <taxon>Bacillota</taxon>
        <taxon>Bacilli</taxon>
        <taxon>Bacillales</taxon>
        <taxon>Paenibacillaceae</taxon>
        <taxon>Cohnella</taxon>
    </lineage>
</organism>
<dbReference type="PANTHER" id="PTHR43649:SF17">
    <property type="entry name" value="ABC TRANSPORTER SOLUTE BINDING PROTEIN-SUGAR TRANSPORT"/>
    <property type="match status" value="1"/>
</dbReference>
<dbReference type="InterPro" id="IPR022627">
    <property type="entry name" value="DUF3502"/>
</dbReference>
<feature type="compositionally biased region" description="Low complexity" evidence="1">
    <location>
        <begin position="40"/>
        <end position="55"/>
    </location>
</feature>
<dbReference type="Gene3D" id="3.40.190.10">
    <property type="entry name" value="Periplasmic binding protein-like II"/>
    <property type="match status" value="2"/>
</dbReference>
<dbReference type="PANTHER" id="PTHR43649">
    <property type="entry name" value="ARABINOSE-BINDING PROTEIN-RELATED"/>
    <property type="match status" value="1"/>
</dbReference>
<dbReference type="Proteomes" id="UP001596105">
    <property type="component" value="Unassembled WGS sequence"/>
</dbReference>